<sequence>MNDDNGSVTVEAALVLSAIVAVLLLALTAIAAAVDHVRCVDAAAQAARLAIRGDFGRAQAAAQQAAPPEATITIHTTSDTITVTIDTNHPLFPTHATAHAVLEPGVTP</sequence>
<evidence type="ECO:0000313" key="2">
    <source>
        <dbReference type="EMBL" id="SES05268.1"/>
    </source>
</evidence>
<dbReference type="EMBL" id="FOGI01000007">
    <property type="protein sequence ID" value="SES05268.1"/>
    <property type="molecule type" value="Genomic_DNA"/>
</dbReference>
<proteinExistence type="predicted"/>
<reference evidence="3" key="1">
    <citation type="submission" date="2016-10" db="EMBL/GenBank/DDBJ databases">
        <authorList>
            <person name="Varghese N."/>
            <person name="Submissions S."/>
        </authorList>
    </citation>
    <scope>NUCLEOTIDE SEQUENCE [LARGE SCALE GENOMIC DNA]</scope>
    <source>
        <strain evidence="3">DSM 44260</strain>
    </source>
</reference>
<evidence type="ECO:0008006" key="4">
    <source>
        <dbReference type="Google" id="ProtNLM"/>
    </source>
</evidence>
<dbReference type="NCBIfam" id="NF041390">
    <property type="entry name" value="TadE_Rv3655c"/>
    <property type="match status" value="1"/>
</dbReference>
<organism evidence="2 3">
    <name type="scientific">Actinokineospora terrae</name>
    <dbReference type="NCBI Taxonomy" id="155974"/>
    <lineage>
        <taxon>Bacteria</taxon>
        <taxon>Bacillati</taxon>
        <taxon>Actinomycetota</taxon>
        <taxon>Actinomycetes</taxon>
        <taxon>Pseudonocardiales</taxon>
        <taxon>Pseudonocardiaceae</taxon>
        <taxon>Actinokineospora</taxon>
    </lineage>
</organism>
<accession>A0A1H9U7Q3</accession>
<protein>
    <recommendedName>
        <fullName evidence="4">TadE-like protein</fullName>
    </recommendedName>
</protein>
<keyword evidence="1" id="KW-0472">Membrane</keyword>
<evidence type="ECO:0000256" key="1">
    <source>
        <dbReference type="SAM" id="Phobius"/>
    </source>
</evidence>
<dbReference type="Proteomes" id="UP000199051">
    <property type="component" value="Unassembled WGS sequence"/>
</dbReference>
<evidence type="ECO:0000313" key="3">
    <source>
        <dbReference type="Proteomes" id="UP000199051"/>
    </source>
</evidence>
<keyword evidence="1" id="KW-1133">Transmembrane helix</keyword>
<dbReference type="InterPro" id="IPR049790">
    <property type="entry name" value="Rv3655c/TadE"/>
</dbReference>
<dbReference type="AlphaFoldDB" id="A0A1H9U7Q3"/>
<keyword evidence="1" id="KW-0812">Transmembrane</keyword>
<dbReference type="STRING" id="155974.SAMN04487818_10733"/>
<feature type="transmembrane region" description="Helical" evidence="1">
    <location>
        <begin position="12"/>
        <end position="34"/>
    </location>
</feature>
<gene>
    <name evidence="2" type="ORF">SAMN04487818_10733</name>
</gene>
<dbReference type="RefSeq" id="WP_092779231.1">
    <property type="nucleotide sequence ID" value="NZ_FOGI01000007.1"/>
</dbReference>
<keyword evidence="3" id="KW-1185">Reference proteome</keyword>
<name>A0A1H9U7Q3_9PSEU</name>